<dbReference type="AlphaFoldDB" id="A0ABD2XHX6"/>
<feature type="repeat" description="ANK" evidence="3">
    <location>
        <begin position="318"/>
        <end position="346"/>
    </location>
</feature>
<proteinExistence type="predicted"/>
<evidence type="ECO:0000256" key="2">
    <source>
        <dbReference type="ARBA" id="ARBA00023043"/>
    </source>
</evidence>
<dbReference type="Pfam" id="PF12796">
    <property type="entry name" value="Ank_2"/>
    <property type="match status" value="1"/>
</dbReference>
<dbReference type="InterPro" id="IPR036770">
    <property type="entry name" value="Ankyrin_rpt-contain_sf"/>
</dbReference>
<keyword evidence="2 3" id="KW-0040">ANK repeat</keyword>
<keyword evidence="5" id="KW-1185">Reference proteome</keyword>
<evidence type="ECO:0000256" key="3">
    <source>
        <dbReference type="PROSITE-ProRule" id="PRU00023"/>
    </source>
</evidence>
<feature type="repeat" description="ANK" evidence="3">
    <location>
        <begin position="174"/>
        <end position="202"/>
    </location>
</feature>
<comment type="caution">
    <text evidence="4">The sequence shown here is derived from an EMBL/GenBank/DDBJ whole genome shotgun (WGS) entry which is preliminary data.</text>
</comment>
<evidence type="ECO:0000313" key="4">
    <source>
        <dbReference type="EMBL" id="KAL3404836.1"/>
    </source>
</evidence>
<dbReference type="InterPro" id="IPR002110">
    <property type="entry name" value="Ankyrin_rpt"/>
</dbReference>
<evidence type="ECO:0000256" key="1">
    <source>
        <dbReference type="ARBA" id="ARBA00022737"/>
    </source>
</evidence>
<protein>
    <submittedName>
        <fullName evidence="4">Uncharacterized protein</fullName>
    </submittedName>
</protein>
<dbReference type="PANTHER" id="PTHR24123:SF33">
    <property type="entry name" value="PROTEIN HOS4"/>
    <property type="match status" value="1"/>
</dbReference>
<sequence>MARDEHKFLNKLKAMREAINWENEEERRDFLDQLYPLIQSWEGQLPALGDIFRLEEIDWLLIEDAKKRGEVPIIDFAIKSGYKDELEVVVGERQPLLRRTTALHGVYRHESNDVVGKLFEIYDKFAVNYVDAESGLSHFHVACEAGRHDVVEKFLELGQDPDCPTPESGPIDPPLHLACANDVKNVIRLLLDRGADPNLANAEGLTPLHVICKQNYGDELAAILFEASDGKQRAVLIDAQDKFGRTPLHYALHQNERHRNLVEMLLRRGANPNLSNEDGLTPLHVICTKDIDDDLPFVFFEVCDEVGRLVEVDARDKKGRTPLQWAVANLMPDVVELLLSRGADVSSFVLPTEEHFYKCFEARSHGELEWKLKYASGATCIVQCLERRGFQLALSDALRIVNVFAKYKLLEEPLVEFWYDDGEFNTKARDLMVKPNLSLYDFVWMLPEEAEKELTEKDYVKLEHSSKFWEMGEQIRQSCISYLCDLMVEGFLERLTQFTPDFFWALTRYRLPILCSRVHVQRDSGFILSVNNSRAREAFCARRVPARPDVILIAL</sequence>
<dbReference type="InterPro" id="IPR051165">
    <property type="entry name" value="Multifunctional_ANK_Repeat"/>
</dbReference>
<feature type="repeat" description="ANK" evidence="3">
    <location>
        <begin position="243"/>
        <end position="277"/>
    </location>
</feature>
<dbReference type="Pfam" id="PF00023">
    <property type="entry name" value="Ank"/>
    <property type="match status" value="1"/>
</dbReference>
<keyword evidence="1" id="KW-0677">Repeat</keyword>
<dbReference type="SMART" id="SM00248">
    <property type="entry name" value="ANK"/>
    <property type="match status" value="5"/>
</dbReference>
<gene>
    <name evidence="4" type="ORF">TKK_002502</name>
</gene>
<accession>A0ABD2XHX6</accession>
<dbReference type="PRINTS" id="PR01415">
    <property type="entry name" value="ANKYRIN"/>
</dbReference>
<dbReference type="Gene3D" id="1.25.40.20">
    <property type="entry name" value="Ankyrin repeat-containing domain"/>
    <property type="match status" value="2"/>
</dbReference>
<dbReference type="EMBL" id="JBJJXI010000022">
    <property type="protein sequence ID" value="KAL3404836.1"/>
    <property type="molecule type" value="Genomic_DNA"/>
</dbReference>
<dbReference type="Proteomes" id="UP001627154">
    <property type="component" value="Unassembled WGS sequence"/>
</dbReference>
<evidence type="ECO:0000313" key="5">
    <source>
        <dbReference type="Proteomes" id="UP001627154"/>
    </source>
</evidence>
<dbReference type="PROSITE" id="PS50088">
    <property type="entry name" value="ANK_REPEAT"/>
    <property type="match status" value="3"/>
</dbReference>
<name>A0ABD2XHX6_9HYME</name>
<dbReference type="SUPFAM" id="SSF48403">
    <property type="entry name" value="Ankyrin repeat"/>
    <property type="match status" value="1"/>
</dbReference>
<reference evidence="4 5" key="1">
    <citation type="journal article" date="2024" name="bioRxiv">
        <title>A reference genome for Trichogramma kaykai: A tiny desert-dwelling parasitoid wasp with competing sex-ratio distorters.</title>
        <authorList>
            <person name="Culotta J."/>
            <person name="Lindsey A.R."/>
        </authorList>
    </citation>
    <scope>NUCLEOTIDE SEQUENCE [LARGE SCALE GENOMIC DNA]</scope>
    <source>
        <strain evidence="4 5">KSX58</strain>
    </source>
</reference>
<organism evidence="4 5">
    <name type="scientific">Trichogramma kaykai</name>
    <dbReference type="NCBI Taxonomy" id="54128"/>
    <lineage>
        <taxon>Eukaryota</taxon>
        <taxon>Metazoa</taxon>
        <taxon>Ecdysozoa</taxon>
        <taxon>Arthropoda</taxon>
        <taxon>Hexapoda</taxon>
        <taxon>Insecta</taxon>
        <taxon>Pterygota</taxon>
        <taxon>Neoptera</taxon>
        <taxon>Endopterygota</taxon>
        <taxon>Hymenoptera</taxon>
        <taxon>Apocrita</taxon>
        <taxon>Proctotrupomorpha</taxon>
        <taxon>Chalcidoidea</taxon>
        <taxon>Trichogrammatidae</taxon>
        <taxon>Trichogramma</taxon>
    </lineage>
</organism>
<dbReference type="PROSITE" id="PS50297">
    <property type="entry name" value="ANK_REP_REGION"/>
    <property type="match status" value="3"/>
</dbReference>
<dbReference type="PANTHER" id="PTHR24123">
    <property type="entry name" value="ANKYRIN REPEAT-CONTAINING"/>
    <property type="match status" value="1"/>
</dbReference>